<evidence type="ECO:0000256" key="4">
    <source>
        <dbReference type="ARBA" id="ARBA00004496"/>
    </source>
</evidence>
<dbReference type="Proteomes" id="UP000552587">
    <property type="component" value="Unassembled WGS sequence"/>
</dbReference>
<sequence length="250" mass="26249">MSTWLFDLGNTRLKCAPLNDDGTIGGIVALDHLDGGIADAMARALPARIEVAHLASVASTETTVEVLDALVSRCRRISRARTQARMDGVRIAYARPDKLGVDRFLTLLAARARGGAALVCGVGTALTVDLLDADGLHHGGRIAPSPRVMRDALQARARQLVPDGGTYSEFAADTEDGLVSGCEGAAIALVERSLAEATQRLGAPPTLYVHGGGVRELRAHLSSARWVPGFVLEGLARWAMAEATRPAGLA</sequence>
<evidence type="ECO:0000256" key="13">
    <source>
        <dbReference type="ARBA" id="ARBA00022958"/>
    </source>
</evidence>
<evidence type="ECO:0000256" key="12">
    <source>
        <dbReference type="ARBA" id="ARBA00022840"/>
    </source>
</evidence>
<evidence type="ECO:0000256" key="10">
    <source>
        <dbReference type="ARBA" id="ARBA00022741"/>
    </source>
</evidence>
<dbReference type="RefSeq" id="WP_182668662.1">
    <property type="nucleotide sequence ID" value="NZ_JACHTE010000003.1"/>
</dbReference>
<proteinExistence type="inferred from homology"/>
<dbReference type="Gene3D" id="3.30.420.40">
    <property type="match status" value="2"/>
</dbReference>
<evidence type="ECO:0000256" key="8">
    <source>
        <dbReference type="ARBA" id="ARBA00022490"/>
    </source>
</evidence>
<evidence type="ECO:0000256" key="5">
    <source>
        <dbReference type="ARBA" id="ARBA00005225"/>
    </source>
</evidence>
<evidence type="ECO:0000313" key="17">
    <source>
        <dbReference type="EMBL" id="MBB1087878.1"/>
    </source>
</evidence>
<dbReference type="GO" id="GO:0015937">
    <property type="term" value="P:coenzyme A biosynthetic process"/>
    <property type="evidence" value="ECO:0007669"/>
    <property type="project" value="UniProtKB-UniPathway"/>
</dbReference>
<dbReference type="Pfam" id="PF03309">
    <property type="entry name" value="Pan_kinase"/>
    <property type="match status" value="1"/>
</dbReference>
<comment type="cofactor">
    <cofactor evidence="3">
        <name>NH4(+)</name>
        <dbReference type="ChEBI" id="CHEBI:28938"/>
    </cofactor>
</comment>
<keyword evidence="13" id="KW-0630">Potassium</keyword>
<dbReference type="GO" id="GO:0004594">
    <property type="term" value="F:pantothenate kinase activity"/>
    <property type="evidence" value="ECO:0007669"/>
    <property type="project" value="UniProtKB-EC"/>
</dbReference>
<dbReference type="PANTHER" id="PTHR34265">
    <property type="entry name" value="TYPE III PANTOTHENATE KINASE"/>
    <property type="match status" value="1"/>
</dbReference>
<evidence type="ECO:0000256" key="1">
    <source>
        <dbReference type="ARBA" id="ARBA00001206"/>
    </source>
</evidence>
<evidence type="ECO:0000313" key="18">
    <source>
        <dbReference type="Proteomes" id="UP000552587"/>
    </source>
</evidence>
<comment type="pathway">
    <text evidence="5">Cofactor biosynthesis; coenzyme A biosynthesis; CoA from (R)-pantothenate: step 1/5.</text>
</comment>
<evidence type="ECO:0000256" key="2">
    <source>
        <dbReference type="ARBA" id="ARBA00001958"/>
    </source>
</evidence>
<dbReference type="GO" id="GO:0005737">
    <property type="term" value="C:cytoplasm"/>
    <property type="evidence" value="ECO:0007669"/>
    <property type="project" value="UniProtKB-SubCell"/>
</dbReference>
<name>A0A7W3U2Q6_9GAMM</name>
<keyword evidence="12" id="KW-0067">ATP-binding</keyword>
<comment type="similarity">
    <text evidence="15">Belongs to the type III pantothenate kinase family.</text>
</comment>
<evidence type="ECO:0000256" key="11">
    <source>
        <dbReference type="ARBA" id="ARBA00022777"/>
    </source>
</evidence>
<evidence type="ECO:0000256" key="15">
    <source>
        <dbReference type="ARBA" id="ARBA00038036"/>
    </source>
</evidence>
<gene>
    <name evidence="17" type="ORF">H4F99_05165</name>
</gene>
<dbReference type="SUPFAM" id="SSF53067">
    <property type="entry name" value="Actin-like ATPase domain"/>
    <property type="match status" value="2"/>
</dbReference>
<evidence type="ECO:0000256" key="7">
    <source>
        <dbReference type="ARBA" id="ARBA00012102"/>
    </source>
</evidence>
<evidence type="ECO:0000256" key="3">
    <source>
        <dbReference type="ARBA" id="ARBA00001972"/>
    </source>
</evidence>
<keyword evidence="14" id="KW-0173">Coenzyme A biosynthesis</keyword>
<comment type="subcellular location">
    <subcellularLocation>
        <location evidence="4">Cytoplasm</location>
    </subcellularLocation>
</comment>
<accession>A0A7W3U2Q6</accession>
<dbReference type="GO" id="GO:0005524">
    <property type="term" value="F:ATP binding"/>
    <property type="evidence" value="ECO:0007669"/>
    <property type="project" value="UniProtKB-KW"/>
</dbReference>
<dbReference type="InterPro" id="IPR004619">
    <property type="entry name" value="Type_III_PanK"/>
</dbReference>
<organism evidence="17 18">
    <name type="scientific">Marilutibacter penaei</name>
    <dbReference type="NCBI Taxonomy" id="2759900"/>
    <lineage>
        <taxon>Bacteria</taxon>
        <taxon>Pseudomonadati</taxon>
        <taxon>Pseudomonadota</taxon>
        <taxon>Gammaproteobacteria</taxon>
        <taxon>Lysobacterales</taxon>
        <taxon>Lysobacteraceae</taxon>
        <taxon>Marilutibacter</taxon>
    </lineage>
</organism>
<comment type="catalytic activity">
    <reaction evidence="1">
        <text>(R)-pantothenate + ATP = (R)-4'-phosphopantothenate + ADP + H(+)</text>
        <dbReference type="Rhea" id="RHEA:16373"/>
        <dbReference type="ChEBI" id="CHEBI:10986"/>
        <dbReference type="ChEBI" id="CHEBI:15378"/>
        <dbReference type="ChEBI" id="CHEBI:29032"/>
        <dbReference type="ChEBI" id="CHEBI:30616"/>
        <dbReference type="ChEBI" id="CHEBI:456216"/>
        <dbReference type="EC" id="2.7.1.33"/>
    </reaction>
</comment>
<keyword evidence="11 17" id="KW-0418">Kinase</keyword>
<dbReference type="UniPathway" id="UPA00241">
    <property type="reaction ID" value="UER00352"/>
</dbReference>
<protein>
    <recommendedName>
        <fullName evidence="16">Type III pantothenate kinase</fullName>
        <ecNumber evidence="7">2.7.1.33</ecNumber>
    </recommendedName>
</protein>
<evidence type="ECO:0000256" key="9">
    <source>
        <dbReference type="ARBA" id="ARBA00022679"/>
    </source>
</evidence>
<keyword evidence="9" id="KW-0808">Transferase</keyword>
<comment type="subunit">
    <text evidence="6">Homodimer.</text>
</comment>
<dbReference type="AlphaFoldDB" id="A0A7W3U2Q6"/>
<reference evidence="17 18" key="1">
    <citation type="submission" date="2020-07" db="EMBL/GenBank/DDBJ databases">
        <authorList>
            <person name="Xu S."/>
            <person name="Li A."/>
        </authorList>
    </citation>
    <scope>NUCLEOTIDE SEQUENCE [LARGE SCALE GENOMIC DNA]</scope>
    <source>
        <strain evidence="17 18">SG-8</strain>
    </source>
</reference>
<dbReference type="EC" id="2.7.1.33" evidence="7"/>
<dbReference type="NCBIfam" id="TIGR00671">
    <property type="entry name" value="baf"/>
    <property type="match status" value="1"/>
</dbReference>
<comment type="caution">
    <text evidence="17">The sequence shown here is derived from an EMBL/GenBank/DDBJ whole genome shotgun (WGS) entry which is preliminary data.</text>
</comment>
<dbReference type="PANTHER" id="PTHR34265:SF1">
    <property type="entry name" value="TYPE III PANTOTHENATE KINASE"/>
    <property type="match status" value="1"/>
</dbReference>
<keyword evidence="18" id="KW-1185">Reference proteome</keyword>
<evidence type="ECO:0000256" key="16">
    <source>
        <dbReference type="ARBA" id="ARBA00040883"/>
    </source>
</evidence>
<comment type="cofactor">
    <cofactor evidence="2">
        <name>K(+)</name>
        <dbReference type="ChEBI" id="CHEBI:29103"/>
    </cofactor>
</comment>
<keyword evidence="8" id="KW-0963">Cytoplasm</keyword>
<dbReference type="InterPro" id="IPR043129">
    <property type="entry name" value="ATPase_NBD"/>
</dbReference>
<evidence type="ECO:0000256" key="6">
    <source>
        <dbReference type="ARBA" id="ARBA00011738"/>
    </source>
</evidence>
<keyword evidence="10" id="KW-0547">Nucleotide-binding</keyword>
<dbReference type="EMBL" id="JACHTE010000003">
    <property type="protein sequence ID" value="MBB1087878.1"/>
    <property type="molecule type" value="Genomic_DNA"/>
</dbReference>
<evidence type="ECO:0000256" key="14">
    <source>
        <dbReference type="ARBA" id="ARBA00022993"/>
    </source>
</evidence>